<keyword evidence="3" id="KW-1185">Reference proteome</keyword>
<sequence>MPIDLYSWQYRPPLLNLPVIRRIRKRAVPNFGDEIGPLVVDSLLRERGIDRETGGTDNARLFSVGSVMHFVRPGDHVWGTGINAKRPMELVDMKGVVVHAVRGPRTAAVLENNGVDVPKVFGDPGLLIKHVPSLRSAIVSEKSRSVALIPNFNDMNIYRGHPDLVSPLQTPEKIVAEISRSELVVGSSLHAMVFADALGVPARLIKSVHEHPFKYEDYYLGSGRDPQQPAETVEAAVRAGGSDPLSYDESALVEALPYNLFVRDSNGSTLMDRDA</sequence>
<dbReference type="EMBL" id="BMMQ01000011">
    <property type="protein sequence ID" value="GGO66940.1"/>
    <property type="molecule type" value="Genomic_DNA"/>
</dbReference>
<proteinExistence type="predicted"/>
<reference evidence="3" key="1">
    <citation type="journal article" date="2019" name="Int. J. Syst. Evol. Microbiol.">
        <title>The Global Catalogue of Microorganisms (GCM) 10K type strain sequencing project: providing services to taxonomists for standard genome sequencing and annotation.</title>
        <authorList>
            <consortium name="The Broad Institute Genomics Platform"/>
            <consortium name="The Broad Institute Genome Sequencing Center for Infectious Disease"/>
            <person name="Wu L."/>
            <person name="Ma J."/>
        </authorList>
    </citation>
    <scope>NUCLEOTIDE SEQUENCE [LARGE SCALE GENOMIC DNA]</scope>
    <source>
        <strain evidence="3">CGMCC 4.7181</strain>
    </source>
</reference>
<evidence type="ECO:0000313" key="2">
    <source>
        <dbReference type="EMBL" id="GGO66940.1"/>
    </source>
</evidence>
<evidence type="ECO:0000259" key="1">
    <source>
        <dbReference type="Pfam" id="PF04230"/>
    </source>
</evidence>
<protein>
    <submittedName>
        <fullName evidence="2">GumL protein</fullName>
    </submittedName>
</protein>
<name>A0ABQ2N3A6_9MICO</name>
<feature type="domain" description="Polysaccharide pyruvyl transferase" evidence="1">
    <location>
        <begin position="77"/>
        <end position="205"/>
    </location>
</feature>
<gene>
    <name evidence="2" type="primary">gumL</name>
    <name evidence="2" type="ORF">GCM10010910_27560</name>
</gene>
<dbReference type="Proteomes" id="UP000638043">
    <property type="component" value="Unassembled WGS sequence"/>
</dbReference>
<accession>A0ABQ2N3A6</accession>
<comment type="caution">
    <text evidence="2">The sequence shown here is derived from an EMBL/GenBank/DDBJ whole genome shotgun (WGS) entry which is preliminary data.</text>
</comment>
<evidence type="ECO:0000313" key="3">
    <source>
        <dbReference type="Proteomes" id="UP000638043"/>
    </source>
</evidence>
<organism evidence="2 3">
    <name type="scientific">Microbacterium nanhaiense</name>
    <dbReference type="NCBI Taxonomy" id="1301026"/>
    <lineage>
        <taxon>Bacteria</taxon>
        <taxon>Bacillati</taxon>
        <taxon>Actinomycetota</taxon>
        <taxon>Actinomycetes</taxon>
        <taxon>Micrococcales</taxon>
        <taxon>Microbacteriaceae</taxon>
        <taxon>Microbacterium</taxon>
    </lineage>
</organism>
<dbReference type="RefSeq" id="WP_188702876.1">
    <property type="nucleotide sequence ID" value="NZ_BMMQ01000011.1"/>
</dbReference>
<dbReference type="Pfam" id="PF04230">
    <property type="entry name" value="PS_pyruv_trans"/>
    <property type="match status" value="1"/>
</dbReference>
<dbReference type="InterPro" id="IPR007345">
    <property type="entry name" value="Polysacch_pyruvyl_Trfase"/>
</dbReference>